<dbReference type="InterPro" id="IPR009061">
    <property type="entry name" value="DNA-bd_dom_put_sf"/>
</dbReference>
<protein>
    <submittedName>
        <fullName evidence="2">MerR HTH family regulatory protein</fullName>
    </submittedName>
</protein>
<organism evidence="2 3">
    <name type="scientific">Prauserella marina</name>
    <dbReference type="NCBI Taxonomy" id="530584"/>
    <lineage>
        <taxon>Bacteria</taxon>
        <taxon>Bacillati</taxon>
        <taxon>Actinomycetota</taxon>
        <taxon>Actinomycetes</taxon>
        <taxon>Pseudonocardiales</taxon>
        <taxon>Pseudonocardiaceae</taxon>
        <taxon>Prauserella</taxon>
    </lineage>
</organism>
<dbReference type="PANTHER" id="PTHR30204:SF93">
    <property type="entry name" value="HTH MERR-TYPE DOMAIN-CONTAINING PROTEIN"/>
    <property type="match status" value="1"/>
</dbReference>
<dbReference type="Proteomes" id="UP000199494">
    <property type="component" value="Unassembled WGS sequence"/>
</dbReference>
<keyword evidence="3" id="KW-1185">Reference proteome</keyword>
<dbReference type="OrthoDB" id="3830374at2"/>
<evidence type="ECO:0000313" key="3">
    <source>
        <dbReference type="Proteomes" id="UP000199494"/>
    </source>
</evidence>
<dbReference type="GO" id="GO:0003677">
    <property type="term" value="F:DNA binding"/>
    <property type="evidence" value="ECO:0007669"/>
    <property type="project" value="UniProtKB-KW"/>
</dbReference>
<dbReference type="EMBL" id="FMZE01000006">
    <property type="protein sequence ID" value="SDD16863.1"/>
    <property type="molecule type" value="Genomic_DNA"/>
</dbReference>
<dbReference type="SUPFAM" id="SSF46955">
    <property type="entry name" value="Putative DNA-binding domain"/>
    <property type="match status" value="1"/>
</dbReference>
<dbReference type="InterPro" id="IPR047057">
    <property type="entry name" value="MerR_fam"/>
</dbReference>
<proteinExistence type="predicted"/>
<gene>
    <name evidence="2" type="ORF">SAMN05421630_106223</name>
</gene>
<dbReference type="PANTHER" id="PTHR30204">
    <property type="entry name" value="REDOX-CYCLING DRUG-SENSING TRANSCRIPTIONAL ACTIVATOR SOXR"/>
    <property type="match status" value="1"/>
</dbReference>
<dbReference type="AlphaFoldDB" id="A0A222VXJ2"/>
<sequence>MAEYRVDELARTAGTTVGNVRVYQDRDLLPPPLRRGRVAVYTEAHLARLRLILGLLKRQYSFAQIREMITTWQTGRDLEHLLGLERVLTEPWTDEAPERIPLADLAAEFGAQVNAETLDRLARIGVFRIDGDHVLVLSPRLLHTGRQLIAAGIPVEAVLGIAEQAKHQTDQLAAVFVDMVDSHVLPSPGGNGRHGRLDDSEVPGLTDKVGRLRPLAQAAVSAFLADSMSRALGDWLTGQFGPLLRDDYSGKQ</sequence>
<evidence type="ECO:0000256" key="1">
    <source>
        <dbReference type="ARBA" id="ARBA00023125"/>
    </source>
</evidence>
<dbReference type="SMART" id="SM00422">
    <property type="entry name" value="HTH_MERR"/>
    <property type="match status" value="1"/>
</dbReference>
<dbReference type="Gene3D" id="1.10.1660.10">
    <property type="match status" value="1"/>
</dbReference>
<accession>A0A222VXJ2</accession>
<reference evidence="2 3" key="1">
    <citation type="submission" date="2016-10" db="EMBL/GenBank/DDBJ databases">
        <authorList>
            <person name="de Groot N.N."/>
        </authorList>
    </citation>
    <scope>NUCLEOTIDE SEQUENCE [LARGE SCALE GENOMIC DNA]</scope>
    <source>
        <strain evidence="2 3">CGMCC 4.5506</strain>
    </source>
</reference>
<dbReference type="GO" id="GO:0003700">
    <property type="term" value="F:DNA-binding transcription factor activity"/>
    <property type="evidence" value="ECO:0007669"/>
    <property type="project" value="InterPro"/>
</dbReference>
<dbReference type="InterPro" id="IPR000551">
    <property type="entry name" value="MerR-type_HTH_dom"/>
</dbReference>
<dbReference type="RefSeq" id="WP_091805916.1">
    <property type="nucleotide sequence ID" value="NZ_CP016353.1"/>
</dbReference>
<evidence type="ECO:0000313" key="2">
    <source>
        <dbReference type="EMBL" id="SDD16863.1"/>
    </source>
</evidence>
<dbReference type="PROSITE" id="PS50937">
    <property type="entry name" value="HTH_MERR_2"/>
    <property type="match status" value="1"/>
</dbReference>
<dbReference type="STRING" id="530584.SAMN05421630_106223"/>
<dbReference type="Pfam" id="PF13411">
    <property type="entry name" value="MerR_1"/>
    <property type="match status" value="1"/>
</dbReference>
<name>A0A222VXJ2_9PSEU</name>
<dbReference type="KEGG" id="pmad:BAY61_30770"/>
<keyword evidence="1" id="KW-0238">DNA-binding</keyword>